<dbReference type="InterPro" id="IPR007211">
    <property type="entry name" value="DUF378"/>
</dbReference>
<proteinExistence type="predicted"/>
<name>A0A0G1N766_9BACT</name>
<evidence type="ECO:0000313" key="2">
    <source>
        <dbReference type="EMBL" id="KKU16366.1"/>
    </source>
</evidence>
<protein>
    <submittedName>
        <fullName evidence="2">Uncharacterized protein</fullName>
    </submittedName>
</protein>
<dbReference type="AlphaFoldDB" id="A0A0G1N766"/>
<keyword evidence="1" id="KW-0472">Membrane</keyword>
<organism evidence="2 3">
    <name type="scientific">Candidatus Woesebacteria bacterium GW2011_GWC2_45_9</name>
    <dbReference type="NCBI Taxonomy" id="1618589"/>
    <lineage>
        <taxon>Bacteria</taxon>
        <taxon>Candidatus Woeseibacteriota</taxon>
    </lineage>
</organism>
<dbReference type="Pfam" id="PF04070">
    <property type="entry name" value="DUF378"/>
    <property type="match status" value="1"/>
</dbReference>
<gene>
    <name evidence="2" type="ORF">UX25_C0034G0003</name>
</gene>
<comment type="caution">
    <text evidence="2">The sequence shown here is derived from an EMBL/GenBank/DDBJ whole genome shotgun (WGS) entry which is preliminary data.</text>
</comment>
<evidence type="ECO:0000313" key="3">
    <source>
        <dbReference type="Proteomes" id="UP000034922"/>
    </source>
</evidence>
<keyword evidence="1" id="KW-1133">Transmembrane helix</keyword>
<accession>A0A0G1N766</accession>
<evidence type="ECO:0000256" key="1">
    <source>
        <dbReference type="SAM" id="Phobius"/>
    </source>
</evidence>
<dbReference type="EMBL" id="LCLM01000034">
    <property type="protein sequence ID" value="KKU16366.1"/>
    <property type="molecule type" value="Genomic_DNA"/>
</dbReference>
<reference evidence="2 3" key="1">
    <citation type="journal article" date="2015" name="Nature">
        <title>rRNA introns, odd ribosomes, and small enigmatic genomes across a large radiation of phyla.</title>
        <authorList>
            <person name="Brown C.T."/>
            <person name="Hug L.A."/>
            <person name="Thomas B.C."/>
            <person name="Sharon I."/>
            <person name="Castelle C.J."/>
            <person name="Singh A."/>
            <person name="Wilkins M.J."/>
            <person name="Williams K.H."/>
            <person name="Banfield J.F."/>
        </authorList>
    </citation>
    <scope>NUCLEOTIDE SEQUENCE [LARGE SCALE GENOMIC DNA]</scope>
</reference>
<keyword evidence="1" id="KW-0812">Transmembrane</keyword>
<feature type="transmembrane region" description="Helical" evidence="1">
    <location>
        <begin position="30"/>
        <end position="52"/>
    </location>
</feature>
<sequence>MKMSTVGWFVCWGLIGAANLNIVETVVGSGSLAQVVYILVGLGGLYMLWGAVSKKV</sequence>
<dbReference type="Proteomes" id="UP000034922">
    <property type="component" value="Unassembled WGS sequence"/>
</dbReference>